<evidence type="ECO:0000259" key="5">
    <source>
        <dbReference type="PROSITE" id="PS50126"/>
    </source>
</evidence>
<dbReference type="RefSeq" id="WP_324717829.1">
    <property type="nucleotide sequence ID" value="NZ_CP141615.1"/>
</dbReference>
<dbReference type="PANTHER" id="PTHR10724">
    <property type="entry name" value="30S RIBOSOMAL PROTEIN S1"/>
    <property type="match status" value="1"/>
</dbReference>
<sequence length="454" mass="49265">MSVDEQQEKLSSSSSEPATEDAPVLQDGAAAAPEEVTARREQAASVDLAGAMSSNELDASLANGLSPGQVVHGRVVQVGPDEVLVDVGYKSDGRIPIHELGLRSGQTPADVLKPGDEIDVWVLKVDENEGGVLLSKRRADQELTWRRLEEAKEQGRILEARVTERVKGGLLVDVGVRGFVPASHVGRGYVEDLDKYVGRTLRLKVLEINRSRRNVVLSCKEVLEQEYQEAKARLFSSLKEGQVVEGTVRRLTDFGAFIDLGGGVEGLLHVSEMAWSRVRHPSDVLSVGQTLKVMVLNVDRERERISLGLKQVLPNPWDTVAERFHVGQIVEGEVTRLVDFGAFVRLDTGIEGLVHISQLSDRHVTKPQEVVSPGQHVRVKILSVDQAARRIGLSLRDAAPKPEPEKASATTATAEAPTVTIGELYGNLGQVLNGPSSQSSAKAASRHEGREDEA</sequence>
<accession>A0ABZ1C192</accession>
<feature type="domain" description="S1 motif" evidence="5">
    <location>
        <begin position="241"/>
        <end position="310"/>
    </location>
</feature>
<dbReference type="PANTHER" id="PTHR10724:SF7">
    <property type="entry name" value="SMALL RIBOSOMAL SUBUNIT PROTEIN BS1C"/>
    <property type="match status" value="1"/>
</dbReference>
<proteinExistence type="inferred from homology"/>
<keyword evidence="3" id="KW-0687">Ribonucleoprotein</keyword>
<dbReference type="InterPro" id="IPR050437">
    <property type="entry name" value="Ribos_protein_bS1-like"/>
</dbReference>
<keyword evidence="7" id="KW-1185">Reference proteome</keyword>
<dbReference type="InterPro" id="IPR035104">
    <property type="entry name" value="Ribosomal_protein_S1-like"/>
</dbReference>
<dbReference type="CDD" id="cd04465">
    <property type="entry name" value="S1_RPS1_repeat_ec2_hs2"/>
    <property type="match status" value="1"/>
</dbReference>
<feature type="region of interest" description="Disordered" evidence="4">
    <location>
        <begin position="430"/>
        <end position="454"/>
    </location>
</feature>
<feature type="compositionally biased region" description="Low complexity" evidence="4">
    <location>
        <begin position="407"/>
        <end position="416"/>
    </location>
</feature>
<dbReference type="Pfam" id="PF00575">
    <property type="entry name" value="S1"/>
    <property type="match status" value="4"/>
</dbReference>
<dbReference type="InterPro" id="IPR003029">
    <property type="entry name" value="S1_domain"/>
</dbReference>
<dbReference type="InterPro" id="IPR012340">
    <property type="entry name" value="NA-bd_OB-fold"/>
</dbReference>
<evidence type="ECO:0000313" key="7">
    <source>
        <dbReference type="Proteomes" id="UP001332192"/>
    </source>
</evidence>
<feature type="domain" description="S1 motif" evidence="5">
    <location>
        <begin position="155"/>
        <end position="220"/>
    </location>
</feature>
<evidence type="ECO:0000256" key="2">
    <source>
        <dbReference type="ARBA" id="ARBA00022980"/>
    </source>
</evidence>
<dbReference type="CDD" id="cd05688">
    <property type="entry name" value="S1_RPS1_repeat_ec3"/>
    <property type="match status" value="1"/>
</dbReference>
<dbReference type="SMART" id="SM00316">
    <property type="entry name" value="S1"/>
    <property type="match status" value="4"/>
</dbReference>
<name>A0ABZ1C192_9FIRM</name>
<feature type="region of interest" description="Disordered" evidence="4">
    <location>
        <begin position="1"/>
        <end position="43"/>
    </location>
</feature>
<gene>
    <name evidence="6" type="primary">rpsA</name>
    <name evidence="6" type="ORF">U7230_06025</name>
</gene>
<keyword evidence="2 6" id="KW-0689">Ribosomal protein</keyword>
<evidence type="ECO:0000256" key="1">
    <source>
        <dbReference type="ARBA" id="ARBA00006767"/>
    </source>
</evidence>
<protein>
    <submittedName>
        <fullName evidence="6">30S ribosomal protein S1</fullName>
    </submittedName>
</protein>
<feature type="compositionally biased region" description="Polar residues" evidence="4">
    <location>
        <begin position="433"/>
        <end position="442"/>
    </location>
</feature>
<dbReference type="PRINTS" id="PR00681">
    <property type="entry name" value="RIBOSOMALS1"/>
</dbReference>
<feature type="region of interest" description="Disordered" evidence="4">
    <location>
        <begin position="396"/>
        <end position="416"/>
    </location>
</feature>
<comment type="similarity">
    <text evidence="1">Belongs to the bacterial ribosomal protein bS1 family.</text>
</comment>
<evidence type="ECO:0000313" key="6">
    <source>
        <dbReference type="EMBL" id="WRP18556.1"/>
    </source>
</evidence>
<feature type="domain" description="S1 motif" evidence="5">
    <location>
        <begin position="327"/>
        <end position="396"/>
    </location>
</feature>
<dbReference type="Proteomes" id="UP001332192">
    <property type="component" value="Chromosome"/>
</dbReference>
<evidence type="ECO:0000256" key="4">
    <source>
        <dbReference type="SAM" id="MobiDB-lite"/>
    </source>
</evidence>
<reference evidence="6 7" key="1">
    <citation type="journal article" date="2024" name="Front. Microbiol.">
        <title>Novel thermophilic genera Geochorda gen. nov. and Carboxydochorda gen. nov. from the deep terrestrial subsurface reveal the ecophysiological diversity in the class Limnochordia.</title>
        <authorList>
            <person name="Karnachuk O.V."/>
            <person name="Lukina A.P."/>
            <person name="Avakyan M.R."/>
            <person name="Kadnikov V.V."/>
            <person name="Begmatov S."/>
            <person name="Beletsky A.V."/>
            <person name="Vlasova K.G."/>
            <person name="Novikov A.A."/>
            <person name="Shcherbakova V.A."/>
            <person name="Mardanov A.V."/>
            <person name="Ravin N.V."/>
        </authorList>
    </citation>
    <scope>NUCLEOTIDE SEQUENCE [LARGE SCALE GENOMIC DNA]</scope>
    <source>
        <strain evidence="6 7">L945</strain>
    </source>
</reference>
<evidence type="ECO:0000256" key="3">
    <source>
        <dbReference type="ARBA" id="ARBA00023274"/>
    </source>
</evidence>
<dbReference type="NCBIfam" id="NF005208">
    <property type="entry name" value="PRK06676.1"/>
    <property type="match status" value="1"/>
</dbReference>
<feature type="compositionally biased region" description="Basic and acidic residues" evidence="4">
    <location>
        <begin position="445"/>
        <end position="454"/>
    </location>
</feature>
<dbReference type="Gene3D" id="2.40.50.140">
    <property type="entry name" value="Nucleic acid-binding proteins"/>
    <property type="match status" value="4"/>
</dbReference>
<dbReference type="EMBL" id="CP141615">
    <property type="protein sequence ID" value="WRP18556.1"/>
    <property type="molecule type" value="Genomic_DNA"/>
</dbReference>
<dbReference type="PROSITE" id="PS50126">
    <property type="entry name" value="S1"/>
    <property type="match status" value="4"/>
</dbReference>
<dbReference type="SUPFAM" id="SSF50249">
    <property type="entry name" value="Nucleic acid-binding proteins"/>
    <property type="match status" value="4"/>
</dbReference>
<dbReference type="CDD" id="cd05687">
    <property type="entry name" value="S1_RPS1_repeat_ec1_hs1"/>
    <property type="match status" value="1"/>
</dbReference>
<dbReference type="GO" id="GO:0005840">
    <property type="term" value="C:ribosome"/>
    <property type="evidence" value="ECO:0007669"/>
    <property type="project" value="UniProtKB-KW"/>
</dbReference>
<organism evidence="6 7">
    <name type="scientific">Carboxydichorda subterranea</name>
    <dbReference type="NCBI Taxonomy" id="3109565"/>
    <lineage>
        <taxon>Bacteria</taxon>
        <taxon>Bacillati</taxon>
        <taxon>Bacillota</taxon>
        <taxon>Limnochordia</taxon>
        <taxon>Limnochordales</taxon>
        <taxon>Geochordaceae</taxon>
        <taxon>Carboxydichorda</taxon>
    </lineage>
</organism>
<feature type="domain" description="S1 motif" evidence="5">
    <location>
        <begin position="68"/>
        <end position="137"/>
    </location>
</feature>